<dbReference type="RefSeq" id="WP_320384200.1">
    <property type="nucleotide sequence ID" value="NZ_JAROCA020000001.1"/>
</dbReference>
<evidence type="ECO:0000313" key="1">
    <source>
        <dbReference type="EMBL" id="MDY0404462.1"/>
    </source>
</evidence>
<proteinExistence type="predicted"/>
<evidence type="ECO:0000313" key="2">
    <source>
        <dbReference type="Proteomes" id="UP001228376"/>
    </source>
</evidence>
<keyword evidence="2" id="KW-1185">Reference proteome</keyword>
<gene>
    <name evidence="1" type="ORF">P5G51_002690</name>
</gene>
<organism evidence="1 2">
    <name type="scientific">Tigheibacillus jepli</name>
    <dbReference type="NCBI Taxonomy" id="3035914"/>
    <lineage>
        <taxon>Bacteria</taxon>
        <taxon>Bacillati</taxon>
        <taxon>Bacillota</taxon>
        <taxon>Bacilli</taxon>
        <taxon>Bacillales</taxon>
        <taxon>Bacillaceae</taxon>
        <taxon>Tigheibacillus</taxon>
    </lineage>
</organism>
<reference evidence="1 2" key="1">
    <citation type="submission" date="2023-10" db="EMBL/GenBank/DDBJ databases">
        <title>179-bfca-hs.</title>
        <authorList>
            <person name="Miliotis G."/>
            <person name="Sengupta P."/>
            <person name="Hameed A."/>
            <person name="Chuvochina M."/>
            <person name="Mcdonagh F."/>
            <person name="Simpson A.C."/>
            <person name="Singh N.K."/>
            <person name="Rekha P.D."/>
            <person name="Raman K."/>
            <person name="Hugenholtz P."/>
            <person name="Venkateswaran K."/>
        </authorList>
    </citation>
    <scope>NUCLEOTIDE SEQUENCE [LARGE SCALE GENOMIC DNA]</scope>
    <source>
        <strain evidence="1 2">179-BFC-A-HS</strain>
    </source>
</reference>
<protein>
    <submittedName>
        <fullName evidence="1">Uncharacterized protein</fullName>
    </submittedName>
</protein>
<sequence>MEDVFLADGLMTKERAKGFATEKAPQAELEDLDFSFVQNGEKHG</sequence>
<accession>A0ABU5CDP2</accession>
<comment type="caution">
    <text evidence="1">The sequence shown here is derived from an EMBL/GenBank/DDBJ whole genome shotgun (WGS) entry which is preliminary data.</text>
</comment>
<dbReference type="EMBL" id="JAROCA020000001">
    <property type="protein sequence ID" value="MDY0404462.1"/>
    <property type="molecule type" value="Genomic_DNA"/>
</dbReference>
<dbReference type="Proteomes" id="UP001228376">
    <property type="component" value="Unassembled WGS sequence"/>
</dbReference>
<name>A0ABU5CDP2_9BACI</name>